<feature type="transmembrane region" description="Helical" evidence="1">
    <location>
        <begin position="108"/>
        <end position="130"/>
    </location>
</feature>
<dbReference type="EMBL" id="ML995478">
    <property type="protein sequence ID" value="KAF2144865.1"/>
    <property type="molecule type" value="Genomic_DNA"/>
</dbReference>
<dbReference type="GeneID" id="54301413"/>
<evidence type="ECO:0000256" key="1">
    <source>
        <dbReference type="SAM" id="Phobius"/>
    </source>
</evidence>
<dbReference type="AlphaFoldDB" id="A0A6A6BNM2"/>
<dbReference type="Proteomes" id="UP000799438">
    <property type="component" value="Unassembled WGS sequence"/>
</dbReference>
<keyword evidence="3" id="KW-1185">Reference proteome</keyword>
<proteinExistence type="predicted"/>
<evidence type="ECO:0000313" key="3">
    <source>
        <dbReference type="Proteomes" id="UP000799438"/>
    </source>
</evidence>
<accession>A0A6A6BNM2</accession>
<keyword evidence="1" id="KW-0472">Membrane</keyword>
<sequence>MACLYRGACTDPAWPYTTCFSACPKIHPQGPAPLYPCPKDANGTTAGPGATAVHYWCGNTSANVCAPGRGRYYDYPHGAFVGIAGTVANTTEEYSAGGDANTGTGVKVGVGVGVGVGVPALLLAAVLGQWGRRERARRRALEAGAEAGGWGGRGLLEGAAGVGVVGAGVGLGGEKSGARGGGVVDAEMEAREVCELAELGARPVELCAAEEVEGVGRVA</sequence>
<evidence type="ECO:0000313" key="2">
    <source>
        <dbReference type="EMBL" id="KAF2144865.1"/>
    </source>
</evidence>
<keyword evidence="1" id="KW-0812">Transmembrane</keyword>
<reference evidence="2" key="1">
    <citation type="journal article" date="2020" name="Stud. Mycol.">
        <title>101 Dothideomycetes genomes: a test case for predicting lifestyles and emergence of pathogens.</title>
        <authorList>
            <person name="Haridas S."/>
            <person name="Albert R."/>
            <person name="Binder M."/>
            <person name="Bloem J."/>
            <person name="Labutti K."/>
            <person name="Salamov A."/>
            <person name="Andreopoulos B."/>
            <person name="Baker S."/>
            <person name="Barry K."/>
            <person name="Bills G."/>
            <person name="Bluhm B."/>
            <person name="Cannon C."/>
            <person name="Castanera R."/>
            <person name="Culley D."/>
            <person name="Daum C."/>
            <person name="Ezra D."/>
            <person name="Gonzalez J."/>
            <person name="Henrissat B."/>
            <person name="Kuo A."/>
            <person name="Liang C."/>
            <person name="Lipzen A."/>
            <person name="Lutzoni F."/>
            <person name="Magnuson J."/>
            <person name="Mondo S."/>
            <person name="Nolan M."/>
            <person name="Ohm R."/>
            <person name="Pangilinan J."/>
            <person name="Park H.-J."/>
            <person name="Ramirez L."/>
            <person name="Alfaro M."/>
            <person name="Sun H."/>
            <person name="Tritt A."/>
            <person name="Yoshinaga Y."/>
            <person name="Zwiers L.-H."/>
            <person name="Turgeon B."/>
            <person name="Goodwin S."/>
            <person name="Spatafora J."/>
            <person name="Crous P."/>
            <person name="Grigoriev I."/>
        </authorList>
    </citation>
    <scope>NUCLEOTIDE SEQUENCE</scope>
    <source>
        <strain evidence="2">CBS 121167</strain>
    </source>
</reference>
<gene>
    <name evidence="2" type="ORF">K452DRAFT_316024</name>
</gene>
<name>A0A6A6BNM2_9PEZI</name>
<keyword evidence="1" id="KW-1133">Transmembrane helix</keyword>
<dbReference type="RefSeq" id="XP_033400577.1">
    <property type="nucleotide sequence ID" value="XM_033543916.1"/>
</dbReference>
<organism evidence="2 3">
    <name type="scientific">Aplosporella prunicola CBS 121167</name>
    <dbReference type="NCBI Taxonomy" id="1176127"/>
    <lineage>
        <taxon>Eukaryota</taxon>
        <taxon>Fungi</taxon>
        <taxon>Dikarya</taxon>
        <taxon>Ascomycota</taxon>
        <taxon>Pezizomycotina</taxon>
        <taxon>Dothideomycetes</taxon>
        <taxon>Dothideomycetes incertae sedis</taxon>
        <taxon>Botryosphaeriales</taxon>
        <taxon>Aplosporellaceae</taxon>
        <taxon>Aplosporella</taxon>
    </lineage>
</organism>
<protein>
    <submittedName>
        <fullName evidence="2">Uncharacterized protein</fullName>
    </submittedName>
</protein>